<feature type="compositionally biased region" description="Basic and acidic residues" evidence="1">
    <location>
        <begin position="46"/>
        <end position="55"/>
    </location>
</feature>
<proteinExistence type="predicted"/>
<dbReference type="EMBL" id="RHFK02000016">
    <property type="protein sequence ID" value="TWW63007.1"/>
    <property type="molecule type" value="Genomic_DNA"/>
</dbReference>
<evidence type="ECO:0000256" key="1">
    <source>
        <dbReference type="SAM" id="MobiDB-lite"/>
    </source>
</evidence>
<reference evidence="2 3" key="1">
    <citation type="submission" date="2019-04" db="EMBL/GenBank/DDBJ databases">
        <title>Chromosome genome assembly for Takifugu flavidus.</title>
        <authorList>
            <person name="Xiao S."/>
        </authorList>
    </citation>
    <scope>NUCLEOTIDE SEQUENCE [LARGE SCALE GENOMIC DNA]</scope>
    <source>
        <strain evidence="2">HTHZ2018</strain>
        <tissue evidence="2">Muscle</tissue>
    </source>
</reference>
<feature type="region of interest" description="Disordered" evidence="1">
    <location>
        <begin position="46"/>
        <end position="68"/>
    </location>
</feature>
<comment type="caution">
    <text evidence="2">The sequence shown here is derived from an EMBL/GenBank/DDBJ whole genome shotgun (WGS) entry which is preliminary data.</text>
</comment>
<gene>
    <name evidence="2" type="ORF">D4764_03G0000150</name>
</gene>
<sequence length="68" mass="7604">MKESPVQLRRILITSDGQVAGSPPSPQHLLLCTFKVIQQLFQRRFPKAESTERSCDTPWTGDESVSAC</sequence>
<evidence type="ECO:0000313" key="3">
    <source>
        <dbReference type="Proteomes" id="UP000324091"/>
    </source>
</evidence>
<organism evidence="2 3">
    <name type="scientific">Takifugu flavidus</name>
    <name type="common">sansaifugu</name>
    <dbReference type="NCBI Taxonomy" id="433684"/>
    <lineage>
        <taxon>Eukaryota</taxon>
        <taxon>Metazoa</taxon>
        <taxon>Chordata</taxon>
        <taxon>Craniata</taxon>
        <taxon>Vertebrata</taxon>
        <taxon>Euteleostomi</taxon>
        <taxon>Actinopterygii</taxon>
        <taxon>Neopterygii</taxon>
        <taxon>Teleostei</taxon>
        <taxon>Neoteleostei</taxon>
        <taxon>Acanthomorphata</taxon>
        <taxon>Eupercaria</taxon>
        <taxon>Tetraodontiformes</taxon>
        <taxon>Tetradontoidea</taxon>
        <taxon>Tetraodontidae</taxon>
        <taxon>Takifugu</taxon>
    </lineage>
</organism>
<keyword evidence="3" id="KW-1185">Reference proteome</keyword>
<name>A0A5C6NBH6_9TELE</name>
<protein>
    <submittedName>
        <fullName evidence="2">Uncharacterized protein</fullName>
    </submittedName>
</protein>
<dbReference type="AlphaFoldDB" id="A0A5C6NBH6"/>
<dbReference type="Proteomes" id="UP000324091">
    <property type="component" value="Chromosome 3"/>
</dbReference>
<accession>A0A5C6NBH6</accession>
<evidence type="ECO:0000313" key="2">
    <source>
        <dbReference type="EMBL" id="TWW63007.1"/>
    </source>
</evidence>